<comment type="caution">
    <text evidence="1">The sequence shown here is derived from an EMBL/GenBank/DDBJ whole genome shotgun (WGS) entry which is preliminary data.</text>
</comment>
<reference evidence="1" key="1">
    <citation type="submission" date="2023-06" db="EMBL/GenBank/DDBJ databases">
        <title>Genomic analysis of the entomopathogenic nematode Steinernema hermaphroditum.</title>
        <authorList>
            <person name="Schwarz E.M."/>
            <person name="Heppert J.K."/>
            <person name="Baniya A."/>
            <person name="Schwartz H.T."/>
            <person name="Tan C.-H."/>
            <person name="Antoshechkin I."/>
            <person name="Sternberg P.W."/>
            <person name="Goodrich-Blair H."/>
            <person name="Dillman A.R."/>
        </authorList>
    </citation>
    <scope>NUCLEOTIDE SEQUENCE</scope>
    <source>
        <strain evidence="1">PS9179</strain>
        <tissue evidence="1">Whole animal</tissue>
    </source>
</reference>
<evidence type="ECO:0000313" key="2">
    <source>
        <dbReference type="Proteomes" id="UP001175271"/>
    </source>
</evidence>
<name>A0AA39M1A2_9BILA</name>
<sequence length="186" mass="20586">MTDNEDRMGDVQAQLASLQETQEQMTALMKRFADKLEAKSVPVVQEKPLKSSNLERQVKLNSEWISRIMEMAGDNNELQTFVEAWIFSAVSECLMKFNEYEASNPNTAASYAGTAVRKRVYPFRSSGGSGSRAPAAWNARDSSIANLSAQIQQLQQQIGKVVLAEKSCHGFGHMARQCPQGPAARQ</sequence>
<evidence type="ECO:0000313" key="1">
    <source>
        <dbReference type="EMBL" id="KAK0417916.1"/>
    </source>
</evidence>
<dbReference type="EMBL" id="JAUCMV010000002">
    <property type="protein sequence ID" value="KAK0417916.1"/>
    <property type="molecule type" value="Genomic_DNA"/>
</dbReference>
<keyword evidence="2" id="KW-1185">Reference proteome</keyword>
<organism evidence="1 2">
    <name type="scientific">Steinernema hermaphroditum</name>
    <dbReference type="NCBI Taxonomy" id="289476"/>
    <lineage>
        <taxon>Eukaryota</taxon>
        <taxon>Metazoa</taxon>
        <taxon>Ecdysozoa</taxon>
        <taxon>Nematoda</taxon>
        <taxon>Chromadorea</taxon>
        <taxon>Rhabditida</taxon>
        <taxon>Tylenchina</taxon>
        <taxon>Panagrolaimomorpha</taxon>
        <taxon>Strongyloidoidea</taxon>
        <taxon>Steinernematidae</taxon>
        <taxon>Steinernema</taxon>
    </lineage>
</organism>
<dbReference type="Proteomes" id="UP001175271">
    <property type="component" value="Unassembled WGS sequence"/>
</dbReference>
<proteinExistence type="predicted"/>
<accession>A0AA39M1A2</accession>
<gene>
    <name evidence="1" type="ORF">QR680_013280</name>
</gene>
<dbReference type="AlphaFoldDB" id="A0AA39M1A2"/>
<protein>
    <submittedName>
        <fullName evidence="1">Uncharacterized protein</fullName>
    </submittedName>
</protein>